<keyword evidence="5" id="KW-1133">Transmembrane helix</keyword>
<evidence type="ECO:0000313" key="8">
    <source>
        <dbReference type="EMBL" id="WZX02553.1"/>
    </source>
</evidence>
<keyword evidence="4" id="KW-0813">Transport</keyword>
<evidence type="ECO:0000313" key="9">
    <source>
        <dbReference type="Proteomes" id="UP001483898"/>
    </source>
</evidence>
<organism evidence="8 9">
    <name type="scientific">Candidatus Phytoplasma asteris</name>
    <dbReference type="NCBI Taxonomy" id="85620"/>
    <lineage>
        <taxon>Bacteria</taxon>
        <taxon>Bacillati</taxon>
        <taxon>Mycoplasmatota</taxon>
        <taxon>Mollicutes</taxon>
        <taxon>Acholeplasmatales</taxon>
        <taxon>Acholeplasmataceae</taxon>
        <taxon>Candidatus Phytoplasma</taxon>
        <taxon>16SrI (Aster yellows group)</taxon>
    </lineage>
</organism>
<protein>
    <submittedName>
        <fullName evidence="8">ABC-type amino acid transport system, permease protein</fullName>
    </submittedName>
</protein>
<dbReference type="SUPFAM" id="SSF161098">
    <property type="entry name" value="MetI-like"/>
    <property type="match status" value="1"/>
</dbReference>
<dbReference type="EMBL" id="CP128414">
    <property type="protein sequence ID" value="WZX02553.1"/>
    <property type="molecule type" value="Genomic_DNA"/>
</dbReference>
<evidence type="ECO:0000256" key="4">
    <source>
        <dbReference type="ARBA" id="ARBA00022970"/>
    </source>
</evidence>
<feature type="domain" description="ABC transmembrane type-1" evidence="7">
    <location>
        <begin position="1"/>
        <end position="128"/>
    </location>
</feature>
<reference evidence="8" key="1">
    <citation type="submission" date="2023-06" db="EMBL/GenBank/DDBJ databases">
        <title>Complete Genome of Candidatus Phytoplasma asteris M8.</title>
        <authorList>
            <person name="Toth R."/>
            <person name="Ilic A.-M."/>
            <person name="Huettel B."/>
            <person name="Duduk B."/>
            <person name="Kube M."/>
        </authorList>
    </citation>
    <scope>NUCLEOTIDE SEQUENCE [LARGE SCALE GENOMIC DNA]</scope>
    <source>
        <strain evidence="8">M8</strain>
    </source>
</reference>
<accession>A0ABZ3CD69</accession>
<keyword evidence="4" id="KW-0029">Amino-acid transport</keyword>
<dbReference type="PROSITE" id="PS50928">
    <property type="entry name" value="ABC_TM1"/>
    <property type="match status" value="1"/>
</dbReference>
<dbReference type="RefSeq" id="WP_052177948.1">
    <property type="nucleotide sequence ID" value="NZ_CP128414.1"/>
</dbReference>
<dbReference type="InterPro" id="IPR043429">
    <property type="entry name" value="ArtM/GltK/GlnP/TcyL/YhdX-like"/>
</dbReference>
<gene>
    <name evidence="8" type="ORF">QN326_05770</name>
</gene>
<proteinExistence type="inferred from homology"/>
<dbReference type="InterPro" id="IPR000515">
    <property type="entry name" value="MetI-like"/>
</dbReference>
<evidence type="ECO:0000256" key="1">
    <source>
        <dbReference type="ARBA" id="ARBA00004141"/>
    </source>
</evidence>
<sequence length="128" mass="14121">MAIDGLFLGFLLAILCTLMKNAQSNNPYILKISKGISWIFDILFFILKTMPTADQAMLVYYGIGNLCNKGVITSLNAGLLVLSLNSLANINVILMQNIKFLDKGQIEAALSLGMSQRQVFSLLFFPKL</sequence>
<keyword evidence="3" id="KW-0812">Transmembrane</keyword>
<dbReference type="Proteomes" id="UP001483898">
    <property type="component" value="Chromosome"/>
</dbReference>
<dbReference type="PANTHER" id="PTHR30614:SF20">
    <property type="entry name" value="GLUTAMINE TRANSPORT SYSTEM PERMEASE PROTEIN GLNP"/>
    <property type="match status" value="1"/>
</dbReference>
<comment type="subcellular location">
    <subcellularLocation>
        <location evidence="1">Membrane</location>
        <topology evidence="1">Multi-pass membrane protein</topology>
    </subcellularLocation>
</comment>
<dbReference type="PANTHER" id="PTHR30614">
    <property type="entry name" value="MEMBRANE COMPONENT OF AMINO ACID ABC TRANSPORTER"/>
    <property type="match status" value="1"/>
</dbReference>
<name>A0ABZ3CD69_9MOLU</name>
<keyword evidence="9" id="KW-1185">Reference proteome</keyword>
<evidence type="ECO:0000256" key="3">
    <source>
        <dbReference type="ARBA" id="ARBA00022692"/>
    </source>
</evidence>
<evidence type="ECO:0000256" key="6">
    <source>
        <dbReference type="ARBA" id="ARBA00023136"/>
    </source>
</evidence>
<dbReference type="Gene3D" id="1.10.3720.10">
    <property type="entry name" value="MetI-like"/>
    <property type="match status" value="1"/>
</dbReference>
<dbReference type="InterPro" id="IPR035906">
    <property type="entry name" value="MetI-like_sf"/>
</dbReference>
<evidence type="ECO:0000256" key="5">
    <source>
        <dbReference type="ARBA" id="ARBA00022989"/>
    </source>
</evidence>
<evidence type="ECO:0000259" key="7">
    <source>
        <dbReference type="PROSITE" id="PS50928"/>
    </source>
</evidence>
<keyword evidence="6" id="KW-0472">Membrane</keyword>
<comment type="similarity">
    <text evidence="2">Belongs to the binding-protein-dependent transport system permease family. HisMQ subfamily.</text>
</comment>
<evidence type="ECO:0000256" key="2">
    <source>
        <dbReference type="ARBA" id="ARBA00010072"/>
    </source>
</evidence>